<evidence type="ECO:0000256" key="5">
    <source>
        <dbReference type="ARBA" id="ARBA00022692"/>
    </source>
</evidence>
<dbReference type="Proteomes" id="UP000595823">
    <property type="component" value="Chromosome"/>
</dbReference>
<keyword evidence="5 14" id="KW-0812">Transmembrane</keyword>
<dbReference type="PANTHER" id="PTHR48086:SF3">
    <property type="entry name" value="SODIUM_PROLINE SYMPORTER"/>
    <property type="match status" value="1"/>
</dbReference>
<feature type="transmembrane region" description="Helical" evidence="14">
    <location>
        <begin position="318"/>
        <end position="351"/>
    </location>
</feature>
<evidence type="ECO:0000256" key="3">
    <source>
        <dbReference type="ARBA" id="ARBA00022448"/>
    </source>
</evidence>
<name>A0A7T6Z7R9_9BACI</name>
<evidence type="ECO:0000256" key="10">
    <source>
        <dbReference type="ARBA" id="ARBA00023136"/>
    </source>
</evidence>
<evidence type="ECO:0000256" key="1">
    <source>
        <dbReference type="ARBA" id="ARBA00004651"/>
    </source>
</evidence>
<feature type="transmembrane region" description="Helical" evidence="14">
    <location>
        <begin position="398"/>
        <end position="416"/>
    </location>
</feature>
<proteinExistence type="inferred from homology"/>
<evidence type="ECO:0000256" key="8">
    <source>
        <dbReference type="ARBA" id="ARBA00023053"/>
    </source>
</evidence>
<accession>A0A7T6Z7R9</accession>
<feature type="transmembrane region" description="Helical" evidence="14">
    <location>
        <begin position="122"/>
        <end position="142"/>
    </location>
</feature>
<comment type="similarity">
    <text evidence="2 13">Belongs to the sodium:solute symporter (SSF) (TC 2.A.21) family.</text>
</comment>
<protein>
    <submittedName>
        <fullName evidence="15">Sodium:solute symporter family protein</fullName>
    </submittedName>
</protein>
<evidence type="ECO:0000256" key="14">
    <source>
        <dbReference type="SAM" id="Phobius"/>
    </source>
</evidence>
<dbReference type="AlphaFoldDB" id="A0A7T6Z7R9"/>
<evidence type="ECO:0000256" key="4">
    <source>
        <dbReference type="ARBA" id="ARBA00022475"/>
    </source>
</evidence>
<feature type="transmembrane region" description="Helical" evidence="14">
    <location>
        <begin position="43"/>
        <end position="63"/>
    </location>
</feature>
<evidence type="ECO:0000256" key="12">
    <source>
        <dbReference type="ARBA" id="ARBA00033708"/>
    </source>
</evidence>
<feature type="transmembrane region" description="Helical" evidence="14">
    <location>
        <begin position="6"/>
        <end position="23"/>
    </location>
</feature>
<dbReference type="InterPro" id="IPR038377">
    <property type="entry name" value="Na/Glc_symporter_sf"/>
</dbReference>
<keyword evidence="8" id="KW-0915">Sodium</keyword>
<comment type="catalytic activity">
    <reaction evidence="12">
        <text>L-proline(in) + Na(+)(in) = L-proline(out) + Na(+)(out)</text>
        <dbReference type="Rhea" id="RHEA:28967"/>
        <dbReference type="ChEBI" id="CHEBI:29101"/>
        <dbReference type="ChEBI" id="CHEBI:60039"/>
    </reaction>
</comment>
<evidence type="ECO:0000313" key="16">
    <source>
        <dbReference type="Proteomes" id="UP000595823"/>
    </source>
</evidence>
<feature type="transmembrane region" description="Helical" evidence="14">
    <location>
        <begin position="229"/>
        <end position="248"/>
    </location>
</feature>
<dbReference type="EMBL" id="CP054705">
    <property type="protein sequence ID" value="QQK78252.1"/>
    <property type="molecule type" value="Genomic_DNA"/>
</dbReference>
<organism evidence="15 16">
    <name type="scientific">Salicibibacter cibarius</name>
    <dbReference type="NCBI Taxonomy" id="2743000"/>
    <lineage>
        <taxon>Bacteria</taxon>
        <taxon>Bacillati</taxon>
        <taxon>Bacillota</taxon>
        <taxon>Bacilli</taxon>
        <taxon>Bacillales</taxon>
        <taxon>Bacillaceae</taxon>
        <taxon>Salicibibacter</taxon>
    </lineage>
</organism>
<keyword evidence="7 14" id="KW-1133">Transmembrane helix</keyword>
<evidence type="ECO:0000256" key="7">
    <source>
        <dbReference type="ARBA" id="ARBA00022989"/>
    </source>
</evidence>
<feature type="transmembrane region" description="Helical" evidence="14">
    <location>
        <begin position="75"/>
        <end position="101"/>
    </location>
</feature>
<feature type="transmembrane region" description="Helical" evidence="14">
    <location>
        <begin position="423"/>
        <end position="441"/>
    </location>
</feature>
<dbReference type="CDD" id="cd10322">
    <property type="entry name" value="SLC5sbd"/>
    <property type="match status" value="1"/>
</dbReference>
<feature type="transmembrane region" description="Helical" evidence="14">
    <location>
        <begin position="157"/>
        <end position="176"/>
    </location>
</feature>
<comment type="subcellular location">
    <subcellularLocation>
        <location evidence="1">Cell membrane</location>
        <topology evidence="1">Multi-pass membrane protein</topology>
    </subcellularLocation>
</comment>
<sequence length="492" mass="52972">MGSSYLTVIVLVVFLTILFLISIKASRSNKATTDDFYLANRGLGTIVLVMTTGASFFSTWTLLGAVGNFYRDGVWFMGFPAWAVVHAIFIWIFGARIWYLGKKYGFITPGDLMEKFYGTPKARVLITAIGIIGLLPVMLIQVTGGAQALNSLTLGDIPYWVGVLIMGVFVGFIVTLSGGRGAAWGDTFMGLFFGFTLIGLALTFIYQSGGVTAFNNIVDVTPEVLTNHGNFFGMLELALGLGLSFWLMPHMWQKFYSASTPTSLAKMSMVTPFWNSWVMAICAMFIGILAHTPDLVPNLTQENSDNIIPLFFSDAPPIFGSIIVAAIVAAAISTINSQLLSSASLIVTDIYVRFVNPEMSEKKKTWIGRGTVIGLTGLIVIVAFFPFAQGFLVPISELGYSISIQVLPAVLGPLVWRKAKASAAVWSMVAGMATLALVNILDTPIILGGGTAGLIVATIVFVGGSLLSKKTTTAIQHEFHDGLKEALYGKEN</sequence>
<dbReference type="PROSITE" id="PS50283">
    <property type="entry name" value="NA_SOLUT_SYMP_3"/>
    <property type="match status" value="1"/>
</dbReference>
<feature type="transmembrane region" description="Helical" evidence="14">
    <location>
        <begin position="188"/>
        <end position="209"/>
    </location>
</feature>
<keyword evidence="6" id="KW-0769">Symport</keyword>
<evidence type="ECO:0000256" key="13">
    <source>
        <dbReference type="RuleBase" id="RU362091"/>
    </source>
</evidence>
<keyword evidence="3" id="KW-0813">Transport</keyword>
<keyword evidence="10 14" id="KW-0472">Membrane</keyword>
<dbReference type="Gene3D" id="1.20.1730.10">
    <property type="entry name" value="Sodium/glucose cotransporter"/>
    <property type="match status" value="1"/>
</dbReference>
<dbReference type="Pfam" id="PF00474">
    <property type="entry name" value="SSF"/>
    <property type="match status" value="1"/>
</dbReference>
<dbReference type="InterPro" id="IPR001734">
    <property type="entry name" value="Na/solute_symporter"/>
</dbReference>
<feature type="transmembrane region" description="Helical" evidence="14">
    <location>
        <begin position="269"/>
        <end position="290"/>
    </location>
</feature>
<keyword evidence="4" id="KW-1003">Cell membrane</keyword>
<keyword evidence="9" id="KW-0406">Ion transport</keyword>
<feature type="transmembrane region" description="Helical" evidence="14">
    <location>
        <begin position="372"/>
        <end position="392"/>
    </location>
</feature>
<reference evidence="15 16" key="1">
    <citation type="submission" date="2020-06" db="EMBL/GenBank/DDBJ databases">
        <title>Genomic analysis of Salicibibacter sp. NKC5-3.</title>
        <authorList>
            <person name="Oh Y.J."/>
        </authorList>
    </citation>
    <scope>NUCLEOTIDE SEQUENCE [LARGE SCALE GENOMIC DNA]</scope>
    <source>
        <strain evidence="15 16">NKC5-3</strain>
    </source>
</reference>
<keyword evidence="11" id="KW-0739">Sodium transport</keyword>
<evidence type="ECO:0000256" key="11">
    <source>
        <dbReference type="ARBA" id="ARBA00023201"/>
    </source>
</evidence>
<dbReference type="PANTHER" id="PTHR48086">
    <property type="entry name" value="SODIUM/PROLINE SYMPORTER-RELATED"/>
    <property type="match status" value="1"/>
</dbReference>
<gene>
    <name evidence="15" type="ORF">HUG15_08990</name>
</gene>
<dbReference type="InterPro" id="IPR050277">
    <property type="entry name" value="Sodium:Solute_Symporter"/>
</dbReference>
<evidence type="ECO:0000256" key="9">
    <source>
        <dbReference type="ARBA" id="ARBA00023065"/>
    </source>
</evidence>
<dbReference type="GO" id="GO:0015293">
    <property type="term" value="F:symporter activity"/>
    <property type="evidence" value="ECO:0007669"/>
    <property type="project" value="UniProtKB-KW"/>
</dbReference>
<evidence type="ECO:0000313" key="15">
    <source>
        <dbReference type="EMBL" id="QQK78252.1"/>
    </source>
</evidence>
<feature type="transmembrane region" description="Helical" evidence="14">
    <location>
        <begin position="447"/>
        <end position="467"/>
    </location>
</feature>
<dbReference type="GO" id="GO:0005886">
    <property type="term" value="C:plasma membrane"/>
    <property type="evidence" value="ECO:0007669"/>
    <property type="project" value="UniProtKB-SubCell"/>
</dbReference>
<evidence type="ECO:0000256" key="6">
    <source>
        <dbReference type="ARBA" id="ARBA00022847"/>
    </source>
</evidence>
<evidence type="ECO:0000256" key="2">
    <source>
        <dbReference type="ARBA" id="ARBA00006434"/>
    </source>
</evidence>
<dbReference type="KEGG" id="scia:HUG15_08990"/>
<dbReference type="GO" id="GO:0006814">
    <property type="term" value="P:sodium ion transport"/>
    <property type="evidence" value="ECO:0007669"/>
    <property type="project" value="UniProtKB-KW"/>
</dbReference>
<keyword evidence="16" id="KW-1185">Reference proteome</keyword>